<evidence type="ECO:0000256" key="1">
    <source>
        <dbReference type="SAM" id="Phobius"/>
    </source>
</evidence>
<feature type="transmembrane region" description="Helical" evidence="1">
    <location>
        <begin position="197"/>
        <end position="222"/>
    </location>
</feature>
<organism evidence="2 3">
    <name type="scientific">Methanocella conradii (strain DSM 24694 / JCM 17849 / CGMCC 1.5162 / HZ254)</name>
    <dbReference type="NCBI Taxonomy" id="1041930"/>
    <lineage>
        <taxon>Archaea</taxon>
        <taxon>Methanobacteriati</taxon>
        <taxon>Methanobacteriota</taxon>
        <taxon>Stenosarchaea group</taxon>
        <taxon>Methanomicrobia</taxon>
        <taxon>Methanocellales</taxon>
        <taxon>Methanocellaceae</taxon>
        <taxon>Methanocella</taxon>
    </lineage>
</organism>
<dbReference type="AlphaFoldDB" id="H8I6K8"/>
<evidence type="ECO:0000313" key="3">
    <source>
        <dbReference type="Proteomes" id="UP000005233"/>
    </source>
</evidence>
<dbReference type="Pfam" id="PF12679">
    <property type="entry name" value="ABC2_membrane_2"/>
    <property type="match status" value="1"/>
</dbReference>
<keyword evidence="1" id="KW-0812">Transmembrane</keyword>
<accession>H8I6K8</accession>
<keyword evidence="1" id="KW-0472">Membrane</keyword>
<reference evidence="2 3" key="1">
    <citation type="journal article" date="2012" name="J. Bacteriol.">
        <title>Complete genome sequence of a thermophilic methanogen, Methanocella conradii HZ254, isolated from Chinese rice field soil.</title>
        <authorList>
            <person name="Lu Z."/>
            <person name="Lu Y."/>
        </authorList>
    </citation>
    <scope>NUCLEOTIDE SEQUENCE [LARGE SCALE GENOMIC DNA]</scope>
    <source>
        <strain evidence="3">DSM 24694 / JCM 17849 / CGMCC 1.5162 / HZ254</strain>
    </source>
</reference>
<evidence type="ECO:0000313" key="2">
    <source>
        <dbReference type="EMBL" id="AFC98900.1"/>
    </source>
</evidence>
<dbReference type="RefSeq" id="WP_014404739.1">
    <property type="nucleotide sequence ID" value="NC_017034.1"/>
</dbReference>
<dbReference type="PANTHER" id="PTHR43471:SF14">
    <property type="entry name" value="ABC-2 TYPE TRANSPORT SYSTEM PERMEASE PROTEIN"/>
    <property type="match status" value="1"/>
</dbReference>
<dbReference type="OrthoDB" id="86287at2157"/>
<feature type="transmembrane region" description="Helical" evidence="1">
    <location>
        <begin position="160"/>
        <end position="185"/>
    </location>
</feature>
<dbReference type="GO" id="GO:0005886">
    <property type="term" value="C:plasma membrane"/>
    <property type="evidence" value="ECO:0007669"/>
    <property type="project" value="UniProtKB-SubCell"/>
</dbReference>
<dbReference type="GO" id="GO:0140359">
    <property type="term" value="F:ABC-type transporter activity"/>
    <property type="evidence" value="ECO:0007669"/>
    <property type="project" value="InterPro"/>
</dbReference>
<dbReference type="HOGENOM" id="CLU_068384_0_0_2"/>
<dbReference type="PANTHER" id="PTHR43471">
    <property type="entry name" value="ABC TRANSPORTER PERMEASE"/>
    <property type="match status" value="1"/>
</dbReference>
<evidence type="ECO:0008006" key="4">
    <source>
        <dbReference type="Google" id="ProtNLM"/>
    </source>
</evidence>
<protein>
    <recommendedName>
        <fullName evidence="4">ABC-type transport system involved in multi-copper enzyme maturation, permease component</fullName>
    </recommendedName>
</protein>
<gene>
    <name evidence="2" type="ordered locus">Mtc_0128</name>
</gene>
<name>H8I6K8_METCZ</name>
<dbReference type="Proteomes" id="UP000005233">
    <property type="component" value="Chromosome"/>
</dbReference>
<dbReference type="KEGG" id="mez:Mtc_0128"/>
<feature type="transmembrane region" description="Helical" evidence="1">
    <location>
        <begin position="229"/>
        <end position="254"/>
    </location>
</feature>
<feature type="transmembrane region" description="Helical" evidence="1">
    <location>
        <begin position="21"/>
        <end position="40"/>
    </location>
</feature>
<dbReference type="EMBL" id="CP003243">
    <property type="protein sequence ID" value="AFC98900.1"/>
    <property type="molecule type" value="Genomic_DNA"/>
</dbReference>
<dbReference type="GeneID" id="11970887"/>
<feature type="transmembrane region" description="Helical" evidence="1">
    <location>
        <begin position="109"/>
        <end position="133"/>
    </location>
</feature>
<dbReference type="STRING" id="1041930.Mtc_0128"/>
<proteinExistence type="predicted"/>
<keyword evidence="3" id="KW-1185">Reference proteome</keyword>
<sequence length="400" mass="44189">MMKELVVAEKEFREYITGKRFIALLAILFILCAIGMIGGLESYNSQLDQYKASQKQHETDIGYRLQIQEMEKRLEEMKANGAPQDQIDSMEAGLEMMSNQYQMPSMITIFYSIMSSLSLVGMALAVAVGFDLISKEKEEGTLKSLLSHPIFRDSVINGKAIAAVAVLTVAIAMTFLVVIAIMLFSGVVPAGDDLARMLVFFGVTLLYCIVFLGIAVMVSTLVKSSTMSILCVLGIFLIAYSLPGMSYQISSIILGPSPQWPVSPGWISVPPNGTVTIDGRTITAEEAAKINEENQKQYQMLSQIAQNESNAYWKKSRDLTSMINLLSPVGNYNELSGVILSNQRPYDYTEASSSGRPWWLTKISIWDSLGYKWGNLVALIVMAVASFAVSYVAFMRTDIR</sequence>
<dbReference type="eggNOG" id="arCOG02436">
    <property type="taxonomic scope" value="Archaea"/>
</dbReference>
<keyword evidence="1" id="KW-1133">Transmembrane helix</keyword>
<feature type="transmembrane region" description="Helical" evidence="1">
    <location>
        <begin position="376"/>
        <end position="394"/>
    </location>
</feature>